<dbReference type="InterPro" id="IPR029149">
    <property type="entry name" value="Creatin/AminoP/Spt16_N"/>
</dbReference>
<keyword evidence="2" id="KW-0031">Aminopeptidase</keyword>
<dbReference type="Gene3D" id="3.40.350.10">
    <property type="entry name" value="Creatinase/prolidase N-terminal domain"/>
    <property type="match status" value="1"/>
</dbReference>
<proteinExistence type="predicted"/>
<dbReference type="InterPro" id="IPR000587">
    <property type="entry name" value="Creatinase_N"/>
</dbReference>
<comment type="caution">
    <text evidence="2">The sequence shown here is derived from an EMBL/GenBank/DDBJ whole genome shotgun (WGS) entry which is preliminary data.</text>
</comment>
<gene>
    <name evidence="2" type="ORF">E6H03_03020</name>
</gene>
<organism evidence="2 3">
    <name type="scientific">Candidatus Segetimicrobium genomatis</name>
    <dbReference type="NCBI Taxonomy" id="2569760"/>
    <lineage>
        <taxon>Bacteria</taxon>
        <taxon>Bacillati</taxon>
        <taxon>Candidatus Sysuimicrobiota</taxon>
        <taxon>Candidatus Sysuimicrobiia</taxon>
        <taxon>Candidatus Sysuimicrobiales</taxon>
        <taxon>Candidatus Segetimicrobiaceae</taxon>
        <taxon>Candidatus Segetimicrobium</taxon>
    </lineage>
</organism>
<keyword evidence="2" id="KW-0378">Hydrolase</keyword>
<reference evidence="2 3" key="1">
    <citation type="journal article" date="2019" name="Nat. Microbiol.">
        <title>Mediterranean grassland soil C-N compound turnover is dependent on rainfall and depth, and is mediated by genomically divergent microorganisms.</title>
        <authorList>
            <person name="Diamond S."/>
            <person name="Andeer P.F."/>
            <person name="Li Z."/>
            <person name="Crits-Christoph A."/>
            <person name="Burstein D."/>
            <person name="Anantharaman K."/>
            <person name="Lane K.R."/>
            <person name="Thomas B.C."/>
            <person name="Pan C."/>
            <person name="Northen T.R."/>
            <person name="Banfield J.F."/>
        </authorList>
    </citation>
    <scope>NUCLEOTIDE SEQUENCE [LARGE SCALE GENOMIC DNA]</scope>
    <source>
        <strain evidence="2">NP_6</strain>
    </source>
</reference>
<dbReference type="EMBL" id="VBAN01000089">
    <property type="protein sequence ID" value="TMI83845.1"/>
    <property type="molecule type" value="Genomic_DNA"/>
</dbReference>
<dbReference type="GO" id="GO:0004177">
    <property type="term" value="F:aminopeptidase activity"/>
    <property type="evidence" value="ECO:0007669"/>
    <property type="project" value="UniProtKB-KW"/>
</dbReference>
<dbReference type="AlphaFoldDB" id="A0A537JJX3"/>
<sequence>MLPFDAERLQRVMRAHNADVILATTRHNVRYLTGGYYLSFYARAPRFGGGQ</sequence>
<evidence type="ECO:0000313" key="2">
    <source>
        <dbReference type="EMBL" id="TMI83845.1"/>
    </source>
</evidence>
<protein>
    <submittedName>
        <fullName evidence="2">Aminopeptidase P family protein</fullName>
    </submittedName>
</protein>
<evidence type="ECO:0000259" key="1">
    <source>
        <dbReference type="Pfam" id="PF01321"/>
    </source>
</evidence>
<evidence type="ECO:0000313" key="3">
    <source>
        <dbReference type="Proteomes" id="UP000318093"/>
    </source>
</evidence>
<dbReference type="SUPFAM" id="SSF53092">
    <property type="entry name" value="Creatinase/prolidase N-terminal domain"/>
    <property type="match status" value="1"/>
</dbReference>
<feature type="non-terminal residue" evidence="2">
    <location>
        <position position="51"/>
    </location>
</feature>
<accession>A0A537JJX3</accession>
<feature type="domain" description="Creatinase N-terminal" evidence="1">
    <location>
        <begin position="7"/>
        <end position="34"/>
    </location>
</feature>
<keyword evidence="2" id="KW-0645">Protease</keyword>
<dbReference type="Proteomes" id="UP000318093">
    <property type="component" value="Unassembled WGS sequence"/>
</dbReference>
<name>A0A537JJX3_9BACT</name>
<dbReference type="Pfam" id="PF01321">
    <property type="entry name" value="Creatinase_N"/>
    <property type="match status" value="1"/>
</dbReference>